<protein>
    <submittedName>
        <fullName evidence="2">Uncharacterized protein</fullName>
    </submittedName>
</protein>
<dbReference type="AlphaFoldDB" id="A0A9W7DKD1"/>
<accession>A0A9W7DKD1</accession>
<feature type="region of interest" description="Disordered" evidence="1">
    <location>
        <begin position="36"/>
        <end position="63"/>
    </location>
</feature>
<dbReference type="EMBL" id="BRXZ01003015">
    <property type="protein sequence ID" value="GMH46293.1"/>
    <property type="molecule type" value="Genomic_DNA"/>
</dbReference>
<gene>
    <name evidence="2" type="ORF">TrRE_jg3808</name>
</gene>
<name>A0A9W7DKD1_9STRA</name>
<reference evidence="2" key="1">
    <citation type="submission" date="2022-07" db="EMBL/GenBank/DDBJ databases">
        <title>Genome analysis of Parmales, a sister group of diatoms, reveals the evolutionary specialization of diatoms from phago-mixotrophs to photoautotrophs.</title>
        <authorList>
            <person name="Ban H."/>
            <person name="Sato S."/>
            <person name="Yoshikawa S."/>
            <person name="Kazumasa Y."/>
            <person name="Nakamura Y."/>
            <person name="Ichinomiya M."/>
            <person name="Saitoh K."/>
            <person name="Sato N."/>
            <person name="Blanc-Mathieu R."/>
            <person name="Endo H."/>
            <person name="Kuwata A."/>
            <person name="Ogata H."/>
        </authorList>
    </citation>
    <scope>NUCLEOTIDE SEQUENCE</scope>
</reference>
<evidence type="ECO:0000313" key="2">
    <source>
        <dbReference type="EMBL" id="GMH46293.1"/>
    </source>
</evidence>
<organism evidence="2 3">
    <name type="scientific">Triparma retinervis</name>
    <dbReference type="NCBI Taxonomy" id="2557542"/>
    <lineage>
        <taxon>Eukaryota</taxon>
        <taxon>Sar</taxon>
        <taxon>Stramenopiles</taxon>
        <taxon>Ochrophyta</taxon>
        <taxon>Bolidophyceae</taxon>
        <taxon>Parmales</taxon>
        <taxon>Triparmaceae</taxon>
        <taxon>Triparma</taxon>
    </lineage>
</organism>
<evidence type="ECO:0000313" key="3">
    <source>
        <dbReference type="Proteomes" id="UP001165082"/>
    </source>
</evidence>
<sequence>MRAGSIHDALASLPSPIHLENIVRLGLTSIKNIVRKEKEREDKHQKDKHKDNTPDNLNDDNLNDDNTLLLSSLPISSTRSSRLRVWSANREAWSAKQDVKDIERAIVIRANIVKGELERTRRKNKRGNQEFVQDKEQDSDETKLSNDVHLNALKDKLVSLSTAHLALKSHSTSSILSSVPSGYRNLPPPRNL</sequence>
<dbReference type="Proteomes" id="UP001165082">
    <property type="component" value="Unassembled WGS sequence"/>
</dbReference>
<feature type="compositionally biased region" description="Basic and acidic residues" evidence="1">
    <location>
        <begin position="132"/>
        <end position="143"/>
    </location>
</feature>
<keyword evidence="3" id="KW-1185">Reference proteome</keyword>
<proteinExistence type="predicted"/>
<feature type="region of interest" description="Disordered" evidence="1">
    <location>
        <begin position="120"/>
        <end position="143"/>
    </location>
</feature>
<evidence type="ECO:0000256" key="1">
    <source>
        <dbReference type="SAM" id="MobiDB-lite"/>
    </source>
</evidence>
<comment type="caution">
    <text evidence="2">The sequence shown here is derived from an EMBL/GenBank/DDBJ whole genome shotgun (WGS) entry which is preliminary data.</text>
</comment>
<feature type="compositionally biased region" description="Basic and acidic residues" evidence="1">
    <location>
        <begin position="36"/>
        <end position="53"/>
    </location>
</feature>
<feature type="non-terminal residue" evidence="2">
    <location>
        <position position="192"/>
    </location>
</feature>